<dbReference type="EMBL" id="LYPA01000047">
    <property type="protein sequence ID" value="OBR66306.1"/>
    <property type="molecule type" value="Genomic_DNA"/>
</dbReference>
<accession>A0A1A5YL12</accession>
<keyword evidence="1" id="KW-0812">Transmembrane</keyword>
<feature type="transmembrane region" description="Helical" evidence="1">
    <location>
        <begin position="101"/>
        <end position="128"/>
    </location>
</feature>
<organism evidence="2 3">
    <name type="scientific">Paenibacillus oryzae</name>
    <dbReference type="NCBI Taxonomy" id="1844972"/>
    <lineage>
        <taxon>Bacteria</taxon>
        <taxon>Bacillati</taxon>
        <taxon>Bacillota</taxon>
        <taxon>Bacilli</taxon>
        <taxon>Bacillales</taxon>
        <taxon>Paenibacillaceae</taxon>
        <taxon>Paenibacillus</taxon>
    </lineage>
</organism>
<dbReference type="RefSeq" id="WP_068681914.1">
    <property type="nucleotide sequence ID" value="NZ_LYPA01000047.1"/>
</dbReference>
<feature type="transmembrane region" description="Helical" evidence="1">
    <location>
        <begin position="140"/>
        <end position="164"/>
    </location>
</feature>
<keyword evidence="1" id="KW-0472">Membrane</keyword>
<evidence type="ECO:0000256" key="1">
    <source>
        <dbReference type="SAM" id="Phobius"/>
    </source>
</evidence>
<proteinExistence type="predicted"/>
<evidence type="ECO:0000313" key="3">
    <source>
        <dbReference type="Proteomes" id="UP000092024"/>
    </source>
</evidence>
<protein>
    <recommendedName>
        <fullName evidence="4">DUF4064 domain-containing protein</fullName>
    </recommendedName>
</protein>
<comment type="caution">
    <text evidence="2">The sequence shown here is derived from an EMBL/GenBank/DDBJ whole genome shotgun (WGS) entry which is preliminary data.</text>
</comment>
<evidence type="ECO:0008006" key="4">
    <source>
        <dbReference type="Google" id="ProtNLM"/>
    </source>
</evidence>
<keyword evidence="1" id="KW-1133">Transmembrane helix</keyword>
<sequence length="165" mass="17516">MENNENQFPSNNQGFSPVQPVGFDQPLKHSGLGITSFVIAIVSVLLIIIGSLIISSSVSNFTNNEDLLNEMFSMTEQYQDQTELGNKILENEEFKGAVTSMLGAMVLFVGAVGLAFLGLIFGLIAVFAKNKRKVFGIIGLILNGLVFVGAIGLFIIGLAGMAAAS</sequence>
<keyword evidence="3" id="KW-1185">Reference proteome</keyword>
<gene>
    <name evidence="2" type="ORF">A7K91_24050</name>
</gene>
<dbReference type="AlphaFoldDB" id="A0A1A5YL12"/>
<evidence type="ECO:0000313" key="2">
    <source>
        <dbReference type="EMBL" id="OBR66306.1"/>
    </source>
</evidence>
<name>A0A1A5YL12_9BACL</name>
<reference evidence="2 3" key="1">
    <citation type="submission" date="2016-05" db="EMBL/GenBank/DDBJ databases">
        <title>Paenibacillus oryzae. sp. nov., isolated from the rice root.</title>
        <authorList>
            <person name="Zhang J."/>
            <person name="Zhang X."/>
        </authorList>
    </citation>
    <scope>NUCLEOTIDE SEQUENCE [LARGE SCALE GENOMIC DNA]</scope>
    <source>
        <strain evidence="2 3">1DrF-4</strain>
    </source>
</reference>
<dbReference type="Proteomes" id="UP000092024">
    <property type="component" value="Unassembled WGS sequence"/>
</dbReference>
<feature type="transmembrane region" description="Helical" evidence="1">
    <location>
        <begin position="32"/>
        <end position="54"/>
    </location>
</feature>